<evidence type="ECO:0000256" key="1">
    <source>
        <dbReference type="SAM" id="MobiDB-lite"/>
    </source>
</evidence>
<proteinExistence type="predicted"/>
<evidence type="ECO:0000313" key="3">
    <source>
        <dbReference type="Proteomes" id="UP000005141"/>
    </source>
</evidence>
<name>G1WDP3_9BACT</name>
<dbReference type="PATRIC" id="fig|702438.4.peg.2016"/>
<dbReference type="Proteomes" id="UP000005141">
    <property type="component" value="Unassembled WGS sequence"/>
</dbReference>
<reference evidence="2 3" key="1">
    <citation type="submission" date="2011-07" db="EMBL/GenBank/DDBJ databases">
        <title>The Genome Sequence of Prevotella oulorum F0390.</title>
        <authorList>
            <consortium name="The Broad Institute Genome Sequencing Platform"/>
            <consortium name="The Broad Institute Genome Sequencing Center for Infectious Disease"/>
            <person name="Earl A."/>
            <person name="Ward D."/>
            <person name="Feldgarden M."/>
            <person name="Gevers D."/>
            <person name="Izard J."/>
            <person name="Ganesan A."/>
            <person name="Baranova O.V."/>
            <person name="Blanton J.M."/>
            <person name="Tanner A.C."/>
            <person name="Dewhirst F.E."/>
            <person name="Young S.K."/>
            <person name="Zeng Q."/>
            <person name="Gargeya S."/>
            <person name="Fitzgerald M."/>
            <person name="Haas B."/>
            <person name="Abouelleil A."/>
            <person name="Alvarado L."/>
            <person name="Arachchi H.M."/>
            <person name="Berlin A."/>
            <person name="Brown A."/>
            <person name="Chapman S.B."/>
            <person name="Chen Z."/>
            <person name="Dunbar C."/>
            <person name="Freedman E."/>
            <person name="Gearin G."/>
            <person name="Gellesch M."/>
            <person name="Goldberg J."/>
            <person name="Griggs A."/>
            <person name="Gujja S."/>
            <person name="Heiman D."/>
            <person name="Howarth C."/>
            <person name="Larson L."/>
            <person name="Lui A."/>
            <person name="MacDonald P.J.P."/>
            <person name="Mehta T."/>
            <person name="Montmayeur A."/>
            <person name="Murphy C."/>
            <person name="Neiman D."/>
            <person name="Pearson M."/>
            <person name="Priest M."/>
            <person name="Roberts A."/>
            <person name="Saif S."/>
            <person name="Shea T."/>
            <person name="Shenoy N."/>
            <person name="Sisk P."/>
            <person name="Stolte C."/>
            <person name="Sykes S."/>
            <person name="Wortman J."/>
            <person name="Nusbaum C."/>
            <person name="Birren B."/>
        </authorList>
    </citation>
    <scope>NUCLEOTIDE SEQUENCE [LARGE SCALE GENOMIC DNA]</scope>
    <source>
        <strain evidence="2 3">F0390</strain>
    </source>
</reference>
<feature type="compositionally biased region" description="Gly residues" evidence="1">
    <location>
        <begin position="46"/>
        <end position="56"/>
    </location>
</feature>
<dbReference type="HOGENOM" id="CLU_2827634_0_0_10"/>
<accession>G1WDP3</accession>
<organism evidence="2 3">
    <name type="scientific">Segatella oulorum F0390</name>
    <dbReference type="NCBI Taxonomy" id="702438"/>
    <lineage>
        <taxon>Bacteria</taxon>
        <taxon>Pseudomonadati</taxon>
        <taxon>Bacteroidota</taxon>
        <taxon>Bacteroidia</taxon>
        <taxon>Bacteroidales</taxon>
        <taxon>Prevotellaceae</taxon>
        <taxon>Segatella</taxon>
    </lineage>
</organism>
<feature type="compositionally biased region" description="Acidic residues" evidence="1">
    <location>
        <begin position="57"/>
        <end position="66"/>
    </location>
</feature>
<evidence type="ECO:0000313" key="2">
    <source>
        <dbReference type="EMBL" id="EGV29192.1"/>
    </source>
</evidence>
<protein>
    <submittedName>
        <fullName evidence="2">Uncharacterized protein</fullName>
    </submittedName>
</protein>
<keyword evidence="3" id="KW-1185">Reference proteome</keyword>
<dbReference type="RefSeq" id="WP_004381009.1">
    <property type="nucleotide sequence ID" value="NZ_JH114217.1"/>
</dbReference>
<sequence length="66" mass="7363">MKKKQVYEAPRSQIVTVETEFHLLKNSPHVTANKHNLYSPWEDGGDYNGTGNGDGDWFGEDADVAP</sequence>
<comment type="caution">
    <text evidence="2">The sequence shown here is derived from an EMBL/GenBank/DDBJ whole genome shotgun (WGS) entry which is preliminary data.</text>
</comment>
<dbReference type="EMBL" id="ADGI01000062">
    <property type="protein sequence ID" value="EGV29192.1"/>
    <property type="molecule type" value="Genomic_DNA"/>
</dbReference>
<gene>
    <name evidence="2" type="ORF">HMPREF9431_01944</name>
</gene>
<dbReference type="AlphaFoldDB" id="G1WDP3"/>
<dbReference type="GeneID" id="95426516"/>
<feature type="region of interest" description="Disordered" evidence="1">
    <location>
        <begin position="33"/>
        <end position="66"/>
    </location>
</feature>